<reference evidence="2" key="1">
    <citation type="submission" date="2020-09" db="EMBL/GenBank/DDBJ databases">
        <title>Pseudomonas syringae pv. eriobotryae genome sequence causing loquat canker disease.</title>
        <authorList>
            <person name="Fukuda S."/>
            <person name="Tashiro H."/>
            <person name="Nagano Y."/>
        </authorList>
    </citation>
    <scope>NUCLEOTIDE SEQUENCE</scope>
    <source>
        <strain evidence="2">AM001</strain>
    </source>
</reference>
<evidence type="ECO:0000313" key="3">
    <source>
        <dbReference type="Proteomes" id="UP000630864"/>
    </source>
</evidence>
<dbReference type="Proteomes" id="UP000630864">
    <property type="component" value="Unassembled WGS sequence"/>
</dbReference>
<dbReference type="EMBL" id="BMZW01000014">
    <property type="protein sequence ID" value="GFZ60250.1"/>
    <property type="molecule type" value="Genomic_DNA"/>
</dbReference>
<sequence length="105" mass="11334">MPTPQNSLTGHGSQTAYTSAAQQTEQQGLGLIVTVLAGEQHIPLSQPVSERGVTRLPGSLLDARTRIDVYPNQLKCHTQRLTNPPTMFRPRIGSGLQAVMNMNGV</sequence>
<protein>
    <submittedName>
        <fullName evidence="2">Uncharacterized protein</fullName>
    </submittedName>
</protein>
<dbReference type="AlphaFoldDB" id="A0A9P3AEF0"/>
<name>A0A9P3AEF0_PSEA0</name>
<accession>A0A9P3AEF0</accession>
<feature type="region of interest" description="Disordered" evidence="1">
    <location>
        <begin position="1"/>
        <end position="23"/>
    </location>
</feature>
<organism evidence="2 3">
    <name type="scientific">Pseudomonas amygdali pv. eriobotryae</name>
    <dbReference type="NCBI Taxonomy" id="129137"/>
    <lineage>
        <taxon>Bacteria</taxon>
        <taxon>Pseudomonadati</taxon>
        <taxon>Pseudomonadota</taxon>
        <taxon>Gammaproteobacteria</taxon>
        <taxon>Pseudomonadales</taxon>
        <taxon>Pseudomonadaceae</taxon>
        <taxon>Pseudomonas</taxon>
        <taxon>Pseudomonas amygdali</taxon>
    </lineage>
</organism>
<comment type="caution">
    <text evidence="2">The sequence shown here is derived from an EMBL/GenBank/DDBJ whole genome shotgun (WGS) entry which is preliminary data.</text>
</comment>
<gene>
    <name evidence="2" type="ORF">PSE10A_27610</name>
</gene>
<evidence type="ECO:0000256" key="1">
    <source>
        <dbReference type="SAM" id="MobiDB-lite"/>
    </source>
</evidence>
<evidence type="ECO:0000313" key="2">
    <source>
        <dbReference type="EMBL" id="GFZ60250.1"/>
    </source>
</evidence>
<proteinExistence type="predicted"/>